<dbReference type="EMBL" id="JAHDVG010000484">
    <property type="protein sequence ID" value="KAH1169970.1"/>
    <property type="molecule type" value="Genomic_DNA"/>
</dbReference>
<sequence>MVCAAPFASASPLSPFPMDLTPLSTSGQGSALQPRTRIYLSNIVQSQCRESSPFPRPGLASSDFRHSGLDGSYKVPIITCSQGSGSSRPRFTAGIGLGAAFKPSPSQPAATGHGLGH</sequence>
<dbReference type="Proteomes" id="UP000827986">
    <property type="component" value="Unassembled WGS sequence"/>
</dbReference>
<gene>
    <name evidence="2" type="ORF">KIL84_000955</name>
</gene>
<accession>A0A9D3WZU7</accession>
<name>A0A9D3WZU7_9SAUR</name>
<evidence type="ECO:0000313" key="2">
    <source>
        <dbReference type="EMBL" id="KAH1169970.1"/>
    </source>
</evidence>
<comment type="caution">
    <text evidence="2">The sequence shown here is derived from an EMBL/GenBank/DDBJ whole genome shotgun (WGS) entry which is preliminary data.</text>
</comment>
<evidence type="ECO:0000256" key="1">
    <source>
        <dbReference type="SAM" id="MobiDB-lite"/>
    </source>
</evidence>
<feature type="region of interest" description="Disordered" evidence="1">
    <location>
        <begin position="97"/>
        <end position="117"/>
    </location>
</feature>
<dbReference type="AlphaFoldDB" id="A0A9D3WZU7"/>
<evidence type="ECO:0000313" key="3">
    <source>
        <dbReference type="Proteomes" id="UP000827986"/>
    </source>
</evidence>
<protein>
    <submittedName>
        <fullName evidence="2">Uncharacterized protein</fullName>
    </submittedName>
</protein>
<proteinExistence type="predicted"/>
<organism evidence="2 3">
    <name type="scientific">Mauremys mutica</name>
    <name type="common">yellowpond turtle</name>
    <dbReference type="NCBI Taxonomy" id="74926"/>
    <lineage>
        <taxon>Eukaryota</taxon>
        <taxon>Metazoa</taxon>
        <taxon>Chordata</taxon>
        <taxon>Craniata</taxon>
        <taxon>Vertebrata</taxon>
        <taxon>Euteleostomi</taxon>
        <taxon>Archelosauria</taxon>
        <taxon>Testudinata</taxon>
        <taxon>Testudines</taxon>
        <taxon>Cryptodira</taxon>
        <taxon>Durocryptodira</taxon>
        <taxon>Testudinoidea</taxon>
        <taxon>Geoemydidae</taxon>
        <taxon>Geoemydinae</taxon>
        <taxon>Mauremys</taxon>
    </lineage>
</organism>
<reference evidence="2" key="1">
    <citation type="submission" date="2021-09" db="EMBL/GenBank/DDBJ databases">
        <title>The genome of Mauremys mutica provides insights into the evolution of semi-aquatic lifestyle.</title>
        <authorList>
            <person name="Gong S."/>
            <person name="Gao Y."/>
        </authorList>
    </citation>
    <scope>NUCLEOTIDE SEQUENCE</scope>
    <source>
        <strain evidence="2">MM-2020</strain>
        <tissue evidence="2">Muscle</tissue>
    </source>
</reference>
<keyword evidence="3" id="KW-1185">Reference proteome</keyword>